<proteinExistence type="predicted"/>
<dbReference type="GO" id="GO:0006308">
    <property type="term" value="P:DNA catabolic process"/>
    <property type="evidence" value="ECO:0007669"/>
    <property type="project" value="InterPro"/>
</dbReference>
<organism evidence="1">
    <name type="scientific">Schizaphis graminum</name>
    <name type="common">Green bug aphid</name>
    <dbReference type="NCBI Taxonomy" id="13262"/>
    <lineage>
        <taxon>Eukaryota</taxon>
        <taxon>Metazoa</taxon>
        <taxon>Ecdysozoa</taxon>
        <taxon>Arthropoda</taxon>
        <taxon>Hexapoda</taxon>
        <taxon>Insecta</taxon>
        <taxon>Pterygota</taxon>
        <taxon>Neoptera</taxon>
        <taxon>Paraneoptera</taxon>
        <taxon>Hemiptera</taxon>
        <taxon>Sternorrhyncha</taxon>
        <taxon>Aphidomorpha</taxon>
        <taxon>Aphidoidea</taxon>
        <taxon>Aphididae</taxon>
        <taxon>Aphidini</taxon>
        <taxon>Schizaphis</taxon>
    </lineage>
</organism>
<dbReference type="SUPFAM" id="SSF116842">
    <property type="entry name" value="XseB-like"/>
    <property type="match status" value="1"/>
</dbReference>
<gene>
    <name evidence="1" type="ORF">g.137115</name>
</gene>
<dbReference type="EMBL" id="GGMR01008782">
    <property type="protein sequence ID" value="MBY21401.1"/>
    <property type="molecule type" value="Transcribed_RNA"/>
</dbReference>
<evidence type="ECO:0000313" key="1">
    <source>
        <dbReference type="EMBL" id="MBY21401.1"/>
    </source>
</evidence>
<dbReference type="InterPro" id="IPR037004">
    <property type="entry name" value="Exonuc_VII_ssu_sf"/>
</dbReference>
<name>A0A2S2NW00_SCHGA</name>
<reference evidence="1" key="1">
    <citation type="submission" date="2018-04" db="EMBL/GenBank/DDBJ databases">
        <title>Transcriptome of Schizaphis graminum biotype I.</title>
        <authorList>
            <person name="Scully E.D."/>
            <person name="Geib S.M."/>
            <person name="Palmer N.A."/>
            <person name="Koch K."/>
            <person name="Bradshaw J."/>
            <person name="Heng-Moss T."/>
            <person name="Sarath G."/>
        </authorList>
    </citation>
    <scope>NUCLEOTIDE SEQUENCE</scope>
</reference>
<protein>
    <submittedName>
        <fullName evidence="1">Uncharacterized protein</fullName>
    </submittedName>
</protein>
<accession>A0A2S2NW00</accession>
<dbReference type="AlphaFoldDB" id="A0A2S2NW00"/>
<sequence>MQNETLKNNLIFISVNFNFIAHTITKLETKTMSLNDSMQIVESAIEKLKLVSRPIDVVKKKIHAVTEKNPGYIDFKTINDIMRGRHSSKNLELSPSDIYALQICFNYIG</sequence>
<dbReference type="GO" id="GO:0008855">
    <property type="term" value="F:exodeoxyribonuclease VII activity"/>
    <property type="evidence" value="ECO:0007669"/>
    <property type="project" value="InterPro"/>
</dbReference>
<dbReference type="GO" id="GO:0009318">
    <property type="term" value="C:exodeoxyribonuclease VII complex"/>
    <property type="evidence" value="ECO:0007669"/>
    <property type="project" value="InterPro"/>
</dbReference>